<dbReference type="AlphaFoldDB" id="A0A239KVW5"/>
<dbReference type="InterPro" id="IPR002645">
    <property type="entry name" value="STAS_dom"/>
</dbReference>
<keyword evidence="3" id="KW-1185">Reference proteome</keyword>
<dbReference type="PANTHER" id="PTHR33495">
    <property type="entry name" value="ANTI-SIGMA FACTOR ANTAGONIST TM_1081-RELATED-RELATED"/>
    <property type="match status" value="1"/>
</dbReference>
<evidence type="ECO:0000313" key="2">
    <source>
        <dbReference type="EMBL" id="SNT21659.1"/>
    </source>
</evidence>
<evidence type="ECO:0000313" key="3">
    <source>
        <dbReference type="Proteomes" id="UP000198356"/>
    </source>
</evidence>
<dbReference type="Proteomes" id="UP000198356">
    <property type="component" value="Unassembled WGS sequence"/>
</dbReference>
<dbReference type="EMBL" id="FZOU01000005">
    <property type="protein sequence ID" value="SNT21659.1"/>
    <property type="molecule type" value="Genomic_DNA"/>
</dbReference>
<dbReference type="OrthoDB" id="120413at2"/>
<organism evidence="2 3">
    <name type="scientific">Granulicella rosea</name>
    <dbReference type="NCBI Taxonomy" id="474952"/>
    <lineage>
        <taxon>Bacteria</taxon>
        <taxon>Pseudomonadati</taxon>
        <taxon>Acidobacteriota</taxon>
        <taxon>Terriglobia</taxon>
        <taxon>Terriglobales</taxon>
        <taxon>Acidobacteriaceae</taxon>
        <taxon>Granulicella</taxon>
    </lineage>
</organism>
<proteinExistence type="predicted"/>
<accession>A0A239KVW5</accession>
<dbReference type="CDD" id="cd07043">
    <property type="entry name" value="STAS_anti-anti-sigma_factors"/>
    <property type="match status" value="1"/>
</dbReference>
<dbReference type="PANTHER" id="PTHR33495:SF2">
    <property type="entry name" value="ANTI-SIGMA FACTOR ANTAGONIST TM_1081-RELATED"/>
    <property type="match status" value="1"/>
</dbReference>
<dbReference type="Pfam" id="PF01740">
    <property type="entry name" value="STAS"/>
    <property type="match status" value="1"/>
</dbReference>
<dbReference type="RefSeq" id="WP_089409275.1">
    <property type="nucleotide sequence ID" value="NZ_FZOU01000005.1"/>
</dbReference>
<dbReference type="Gene3D" id="3.30.750.24">
    <property type="entry name" value="STAS domain"/>
    <property type="match status" value="1"/>
</dbReference>
<gene>
    <name evidence="2" type="ORF">SAMN05421770_105212</name>
</gene>
<name>A0A239KVW5_9BACT</name>
<evidence type="ECO:0000259" key="1">
    <source>
        <dbReference type="PROSITE" id="PS50801"/>
    </source>
</evidence>
<dbReference type="InterPro" id="IPR036513">
    <property type="entry name" value="STAS_dom_sf"/>
</dbReference>
<reference evidence="2 3" key="1">
    <citation type="submission" date="2017-06" db="EMBL/GenBank/DDBJ databases">
        <authorList>
            <person name="Kim H.J."/>
            <person name="Triplett B.A."/>
        </authorList>
    </citation>
    <scope>NUCLEOTIDE SEQUENCE [LARGE SCALE GENOMIC DNA]</scope>
    <source>
        <strain evidence="2 3">DSM 18704</strain>
    </source>
</reference>
<feature type="domain" description="STAS" evidence="1">
    <location>
        <begin position="6"/>
        <end position="112"/>
    </location>
</feature>
<protein>
    <submittedName>
        <fullName evidence="2">Anti-sigma B factor antagonist/stage II sporulation protein AA (Anti-sigma F factor antagonist)</fullName>
    </submittedName>
</protein>
<dbReference type="PROSITE" id="PS50801">
    <property type="entry name" value="STAS"/>
    <property type="match status" value="1"/>
</dbReference>
<dbReference type="GO" id="GO:0043856">
    <property type="term" value="F:anti-sigma factor antagonist activity"/>
    <property type="evidence" value="ECO:0007669"/>
    <property type="project" value="TreeGrafter"/>
</dbReference>
<dbReference type="SUPFAM" id="SSF52091">
    <property type="entry name" value="SpoIIaa-like"/>
    <property type="match status" value="1"/>
</dbReference>
<sequence length="112" mass="12385">MSDSPLTLTLEEHGATTIIHCKGKLVYGHTAPLSGMVDALIPTHKHIILDLAELTHMDSMGLGALVRLYVSARTHHCRLELRNLGERIRELMIMTNLLPVFSIVGESGLKMM</sequence>